<organism evidence="2 3">
    <name type="scientific">Paenibacillus harenae</name>
    <dbReference type="NCBI Taxonomy" id="306543"/>
    <lineage>
        <taxon>Bacteria</taxon>
        <taxon>Bacillati</taxon>
        <taxon>Bacillota</taxon>
        <taxon>Bacilli</taxon>
        <taxon>Bacillales</taxon>
        <taxon>Paenibacillaceae</taxon>
        <taxon>Paenibacillus</taxon>
    </lineage>
</organism>
<sequence>MKRAISFAVLMLTVFFVSGCTAPQEEAAVPAPAHIKNSQSLIIQLVSWYPLHIRNKDTLLVQKIERFREEHPNV</sequence>
<feature type="signal peptide" evidence="1">
    <location>
        <begin position="1"/>
        <end position="27"/>
    </location>
</feature>
<comment type="caution">
    <text evidence="2">The sequence shown here is derived from an EMBL/GenBank/DDBJ whole genome shotgun (WGS) entry which is preliminary data.</text>
</comment>
<dbReference type="Proteomes" id="UP001229346">
    <property type="component" value="Unassembled WGS sequence"/>
</dbReference>
<feature type="chain" id="PRO_5045527665" description="ABC transporter substrate-binding protein" evidence="1">
    <location>
        <begin position="28"/>
        <end position="74"/>
    </location>
</feature>
<name>A0ABT9U776_PAEHA</name>
<keyword evidence="3" id="KW-1185">Reference proteome</keyword>
<keyword evidence="1" id="KW-0732">Signal</keyword>
<evidence type="ECO:0000313" key="2">
    <source>
        <dbReference type="EMBL" id="MDQ0115501.1"/>
    </source>
</evidence>
<dbReference type="RefSeq" id="WP_307207192.1">
    <property type="nucleotide sequence ID" value="NZ_JAUSSU010000011.1"/>
</dbReference>
<protein>
    <recommendedName>
        <fullName evidence="4">ABC transporter substrate-binding protein</fullName>
    </recommendedName>
</protein>
<evidence type="ECO:0008006" key="4">
    <source>
        <dbReference type="Google" id="ProtNLM"/>
    </source>
</evidence>
<evidence type="ECO:0000313" key="3">
    <source>
        <dbReference type="Proteomes" id="UP001229346"/>
    </source>
</evidence>
<proteinExistence type="predicted"/>
<dbReference type="EMBL" id="JAUSSU010000011">
    <property type="protein sequence ID" value="MDQ0115501.1"/>
    <property type="molecule type" value="Genomic_DNA"/>
</dbReference>
<evidence type="ECO:0000256" key="1">
    <source>
        <dbReference type="SAM" id="SignalP"/>
    </source>
</evidence>
<gene>
    <name evidence="2" type="ORF">J2T15_004968</name>
</gene>
<dbReference type="PROSITE" id="PS51257">
    <property type="entry name" value="PROKAR_LIPOPROTEIN"/>
    <property type="match status" value="1"/>
</dbReference>
<accession>A0ABT9U776</accession>
<reference evidence="2 3" key="1">
    <citation type="submission" date="2023-07" db="EMBL/GenBank/DDBJ databases">
        <title>Sorghum-associated microbial communities from plants grown in Nebraska, USA.</title>
        <authorList>
            <person name="Schachtman D."/>
        </authorList>
    </citation>
    <scope>NUCLEOTIDE SEQUENCE [LARGE SCALE GENOMIC DNA]</scope>
    <source>
        <strain evidence="2 3">CC482</strain>
    </source>
</reference>